<reference evidence="1" key="1">
    <citation type="journal article" date="2015" name="Genome Announc.">
        <title>Draft Genome Sequence of Anaerolineae Strain TC1, a Novel Isolate from a Methanogenic Wastewater Treatment System.</title>
        <authorList>
            <person name="Matsuura N."/>
            <person name="Tourlousse D.M."/>
            <person name="Sun L."/>
            <person name="Toyonaga M."/>
            <person name="Kuroda K."/>
            <person name="Ohashi A."/>
            <person name="Cruz R."/>
            <person name="Yamaguchi T."/>
            <person name="Sekiguchi Y."/>
        </authorList>
    </citation>
    <scope>NUCLEOTIDE SEQUENCE [LARGE SCALE GENOMIC DNA]</scope>
    <source>
        <strain evidence="1">TC1</strain>
    </source>
</reference>
<dbReference type="AlphaFoldDB" id="A0A0K8PBN1"/>
<evidence type="ECO:0000313" key="2">
    <source>
        <dbReference type="Proteomes" id="UP000053370"/>
    </source>
</evidence>
<dbReference type="OrthoDB" id="9780825at2"/>
<evidence type="ECO:0000313" key="1">
    <source>
        <dbReference type="EMBL" id="GAP39555.1"/>
    </source>
</evidence>
<keyword evidence="2" id="KW-1185">Reference proteome</keyword>
<dbReference type="Proteomes" id="UP000053370">
    <property type="component" value="Unassembled WGS sequence"/>
</dbReference>
<accession>A0A0K8PBN1</accession>
<dbReference type="RefSeq" id="WP_062278097.1">
    <property type="nucleotide sequence ID" value="NZ_DF968180.1"/>
</dbReference>
<gene>
    <name evidence="1" type="ORF">ATC1_1285</name>
</gene>
<sequence length="324" mass="36140">MPYKTFDRSRLMIKPISERIHDLHLPQMLVSIDDPVPDFSDPSIAKISAAIVEAKKKKAPVILMMGAHLLRKGMNPLIIDLMKHGFINHIGLNGAGCIHDYELARIGATTESVARYIHEGQFGLWKESGELNDLINEGADQGLGLGEAVGKAIIEREYPFRSTSLLAQAYEMQIPVTVHVSIGSDIIHEHPNCDPQKLGKASYQDFLVFTNTIDHLENGVYLSYGTAIMGPEVYLKALAMARNAAFQEGREIRHFTTAVFDLQDLGEDWHQEIPKNQAAYYFRPYKTILVRTVADGGVSYYVRGDHAVTFPVLYHAIMETSGES</sequence>
<dbReference type="PATRIC" id="fig|1678840.3.peg.601"/>
<dbReference type="STRING" id="1678840.ATC1_1285"/>
<dbReference type="EMBL" id="DF968180">
    <property type="protein sequence ID" value="GAP39555.1"/>
    <property type="molecule type" value="Genomic_DNA"/>
</dbReference>
<organism evidence="1">
    <name type="scientific">Flexilinea flocculi</name>
    <dbReference type="NCBI Taxonomy" id="1678840"/>
    <lineage>
        <taxon>Bacteria</taxon>
        <taxon>Bacillati</taxon>
        <taxon>Chloroflexota</taxon>
        <taxon>Anaerolineae</taxon>
        <taxon>Anaerolineales</taxon>
        <taxon>Anaerolineaceae</taxon>
        <taxon>Flexilinea</taxon>
    </lineage>
</organism>
<proteinExistence type="predicted"/>
<protein>
    <recommendedName>
        <fullName evidence="3">Deoxyhypusine synthase</fullName>
    </recommendedName>
</protein>
<name>A0A0K8PBN1_9CHLR</name>
<evidence type="ECO:0008006" key="3">
    <source>
        <dbReference type="Google" id="ProtNLM"/>
    </source>
</evidence>